<feature type="chain" id="PRO_5015650134" evidence="5">
    <location>
        <begin position="26"/>
        <end position="398"/>
    </location>
</feature>
<evidence type="ECO:0000259" key="6">
    <source>
        <dbReference type="Pfam" id="PF13458"/>
    </source>
</evidence>
<dbReference type="EMBL" id="OUUY01000097">
    <property type="protein sequence ID" value="SPQ01290.1"/>
    <property type="molecule type" value="Genomic_DNA"/>
</dbReference>
<evidence type="ECO:0000313" key="8">
    <source>
        <dbReference type="Proteomes" id="UP000245125"/>
    </source>
</evidence>
<protein>
    <submittedName>
        <fullName evidence="7">Extracellular ligand-binding receptor</fullName>
    </submittedName>
</protein>
<evidence type="ECO:0000256" key="2">
    <source>
        <dbReference type="ARBA" id="ARBA00022448"/>
    </source>
</evidence>
<dbReference type="AlphaFoldDB" id="A0A2U3QIV3"/>
<evidence type="ECO:0000256" key="3">
    <source>
        <dbReference type="ARBA" id="ARBA00022729"/>
    </source>
</evidence>
<keyword evidence="2" id="KW-0813">Transport</keyword>
<dbReference type="InterPro" id="IPR028081">
    <property type="entry name" value="Leu-bd"/>
</dbReference>
<dbReference type="InterPro" id="IPR051010">
    <property type="entry name" value="BCAA_transport"/>
</dbReference>
<evidence type="ECO:0000256" key="5">
    <source>
        <dbReference type="SAM" id="SignalP"/>
    </source>
</evidence>
<keyword evidence="3 5" id="KW-0732">Signal</keyword>
<dbReference type="Gene3D" id="3.40.50.2300">
    <property type="match status" value="2"/>
</dbReference>
<dbReference type="PANTHER" id="PTHR30483:SF37">
    <property type="entry name" value="ABC TRANSPORTER SUBSTRATE-BINDING PROTEIN"/>
    <property type="match status" value="1"/>
</dbReference>
<dbReference type="Proteomes" id="UP000245125">
    <property type="component" value="Unassembled WGS sequence"/>
</dbReference>
<accession>A0A2U3QIV3</accession>
<dbReference type="SUPFAM" id="SSF53822">
    <property type="entry name" value="Periplasmic binding protein-like I"/>
    <property type="match status" value="1"/>
</dbReference>
<dbReference type="GO" id="GO:0006865">
    <property type="term" value="P:amino acid transport"/>
    <property type="evidence" value="ECO:0007669"/>
    <property type="project" value="UniProtKB-KW"/>
</dbReference>
<dbReference type="PANTHER" id="PTHR30483">
    <property type="entry name" value="LEUCINE-SPECIFIC-BINDING PROTEIN"/>
    <property type="match status" value="1"/>
</dbReference>
<sequence length="398" mass="44453">MRLVLVKTVLAALCISTLLVTAVFAEDFSLTIPLPLTGKQAKFGEMMKRSYEMAAEEINAKGGIKKKRLLLSFEDSGAKPETARAIVEKLIDTKKQPIIVGEYTSACAKAVAAVAEERKTPYLIVASADDDITRQNYKYVFRQNQVNAHYADSIMDFLQKIVKPKTVAILFESSAFGTSGAEAMEKDAQKIGMKVLLKEKYEAGSVDFKPLLSKVKAAQPDVIYMVSYVMDASLLMKQIKELRIDAKLFAGGAAGFAIPEFIDNAKDAAEYAITATLWTPQLKYPGAKEYADKYKKKYGDFPSYHGASAYSALFVMKDALERAKDWSTDGIRTAMKATNLTTAFGPVKFQDKEGYQNQNFADTYVLQVIKEEHETIWPERYASKKYIYPIPTWRNRKG</sequence>
<proteinExistence type="inferred from homology"/>
<evidence type="ECO:0000256" key="1">
    <source>
        <dbReference type="ARBA" id="ARBA00010062"/>
    </source>
</evidence>
<dbReference type="InterPro" id="IPR028082">
    <property type="entry name" value="Peripla_BP_I"/>
</dbReference>
<evidence type="ECO:0000313" key="7">
    <source>
        <dbReference type="EMBL" id="SPQ01290.1"/>
    </source>
</evidence>
<feature type="signal peptide" evidence="5">
    <location>
        <begin position="1"/>
        <end position="25"/>
    </location>
</feature>
<dbReference type="OrthoDB" id="9783240at2"/>
<evidence type="ECO:0000256" key="4">
    <source>
        <dbReference type="ARBA" id="ARBA00022970"/>
    </source>
</evidence>
<name>A0A2U3QIV3_9BACT</name>
<feature type="domain" description="Leucine-binding protein" evidence="6">
    <location>
        <begin position="34"/>
        <end position="369"/>
    </location>
</feature>
<dbReference type="CDD" id="cd19982">
    <property type="entry name" value="PBP1_ABC_ligand_binding-like"/>
    <property type="match status" value="1"/>
</dbReference>
<dbReference type="InterPro" id="IPR000709">
    <property type="entry name" value="Leu_Ile_Val-bd"/>
</dbReference>
<gene>
    <name evidence="7" type="ORF">NBG4_50022</name>
</gene>
<dbReference type="Pfam" id="PF13458">
    <property type="entry name" value="Peripla_BP_6"/>
    <property type="match status" value="1"/>
</dbReference>
<keyword evidence="7" id="KW-0675">Receptor</keyword>
<keyword evidence="4" id="KW-0029">Amino-acid transport</keyword>
<reference evidence="8" key="1">
    <citation type="submission" date="2018-03" db="EMBL/GenBank/DDBJ databases">
        <authorList>
            <person name="Zecchin S."/>
        </authorList>
    </citation>
    <scope>NUCLEOTIDE SEQUENCE [LARGE SCALE GENOMIC DNA]</scope>
</reference>
<comment type="similarity">
    <text evidence="1">Belongs to the leucine-binding protein family.</text>
</comment>
<organism evidence="7 8">
    <name type="scientific">Candidatus Sulfobium mesophilum</name>
    <dbReference type="NCBI Taxonomy" id="2016548"/>
    <lineage>
        <taxon>Bacteria</taxon>
        <taxon>Pseudomonadati</taxon>
        <taxon>Nitrospirota</taxon>
        <taxon>Nitrospiria</taxon>
        <taxon>Nitrospirales</taxon>
        <taxon>Nitrospiraceae</taxon>
        <taxon>Candidatus Sulfobium</taxon>
    </lineage>
</organism>
<keyword evidence="8" id="KW-1185">Reference proteome</keyword>
<dbReference type="PRINTS" id="PR00337">
    <property type="entry name" value="LEUILEVALBP"/>
</dbReference>